<sequence length="116" mass="12906">MCNKPHSHQGVKPCPITGHQHRTQALVMGRHFKLWCECGSKNAIPPQVRKVGALVHKTLDSFTPSEKYPPPPLRMRFDRWGRRPRGAESGSVRCSGGIDRGWPGRALHLRTGGGVH</sequence>
<protein>
    <submittedName>
        <fullName evidence="2">Uncharacterized protein</fullName>
    </submittedName>
</protein>
<reference evidence="2 3" key="1">
    <citation type="submission" date="2021-06" db="EMBL/GenBank/DDBJ databases">
        <title>Caerostris extrusa draft genome.</title>
        <authorList>
            <person name="Kono N."/>
            <person name="Arakawa K."/>
        </authorList>
    </citation>
    <scope>NUCLEOTIDE SEQUENCE [LARGE SCALE GENOMIC DNA]</scope>
</reference>
<feature type="region of interest" description="Disordered" evidence="1">
    <location>
        <begin position="61"/>
        <end position="96"/>
    </location>
</feature>
<evidence type="ECO:0000313" key="2">
    <source>
        <dbReference type="EMBL" id="GIY35959.1"/>
    </source>
</evidence>
<accession>A0AAV4SPP5</accession>
<dbReference type="AlphaFoldDB" id="A0AAV4SPP5"/>
<keyword evidence="3" id="KW-1185">Reference proteome</keyword>
<gene>
    <name evidence="2" type="ORF">CEXT_5861</name>
</gene>
<proteinExistence type="predicted"/>
<name>A0AAV4SPP5_CAEEX</name>
<comment type="caution">
    <text evidence="2">The sequence shown here is derived from an EMBL/GenBank/DDBJ whole genome shotgun (WGS) entry which is preliminary data.</text>
</comment>
<evidence type="ECO:0000313" key="3">
    <source>
        <dbReference type="Proteomes" id="UP001054945"/>
    </source>
</evidence>
<dbReference type="EMBL" id="BPLR01009982">
    <property type="protein sequence ID" value="GIY35959.1"/>
    <property type="molecule type" value="Genomic_DNA"/>
</dbReference>
<organism evidence="2 3">
    <name type="scientific">Caerostris extrusa</name>
    <name type="common">Bark spider</name>
    <name type="synonym">Caerostris bankana</name>
    <dbReference type="NCBI Taxonomy" id="172846"/>
    <lineage>
        <taxon>Eukaryota</taxon>
        <taxon>Metazoa</taxon>
        <taxon>Ecdysozoa</taxon>
        <taxon>Arthropoda</taxon>
        <taxon>Chelicerata</taxon>
        <taxon>Arachnida</taxon>
        <taxon>Araneae</taxon>
        <taxon>Araneomorphae</taxon>
        <taxon>Entelegynae</taxon>
        <taxon>Araneoidea</taxon>
        <taxon>Araneidae</taxon>
        <taxon>Caerostris</taxon>
    </lineage>
</organism>
<evidence type="ECO:0000256" key="1">
    <source>
        <dbReference type="SAM" id="MobiDB-lite"/>
    </source>
</evidence>
<dbReference type="Proteomes" id="UP001054945">
    <property type="component" value="Unassembled WGS sequence"/>
</dbReference>